<gene>
    <name evidence="3" type="ORF">G6011_04500</name>
</gene>
<evidence type="ECO:0000259" key="2">
    <source>
        <dbReference type="SMART" id="SM00256"/>
    </source>
</evidence>
<evidence type="ECO:0000256" key="1">
    <source>
        <dbReference type="SAM" id="SignalP"/>
    </source>
</evidence>
<organism evidence="3 4">
    <name type="scientific">Alternaria panax</name>
    <dbReference type="NCBI Taxonomy" id="48097"/>
    <lineage>
        <taxon>Eukaryota</taxon>
        <taxon>Fungi</taxon>
        <taxon>Dikarya</taxon>
        <taxon>Ascomycota</taxon>
        <taxon>Pezizomycotina</taxon>
        <taxon>Dothideomycetes</taxon>
        <taxon>Pleosporomycetidae</taxon>
        <taxon>Pleosporales</taxon>
        <taxon>Pleosporineae</taxon>
        <taxon>Pleosporaceae</taxon>
        <taxon>Alternaria</taxon>
        <taxon>Alternaria sect. Panax</taxon>
    </lineage>
</organism>
<keyword evidence="4" id="KW-1185">Reference proteome</keyword>
<dbReference type="SUPFAM" id="SSF81383">
    <property type="entry name" value="F-box domain"/>
    <property type="match status" value="1"/>
</dbReference>
<dbReference type="InterPro" id="IPR036047">
    <property type="entry name" value="F-box-like_dom_sf"/>
</dbReference>
<dbReference type="Pfam" id="PF12937">
    <property type="entry name" value="F-box-like"/>
    <property type="match status" value="1"/>
</dbReference>
<accession>A0AAD4IHA1</accession>
<feature type="chain" id="PRO_5041923770" description="F-box domain-containing protein" evidence="1">
    <location>
        <begin position="17"/>
        <end position="272"/>
    </location>
</feature>
<protein>
    <recommendedName>
        <fullName evidence="2">F-box domain-containing protein</fullName>
    </recommendedName>
</protein>
<name>A0AAD4IHA1_9PLEO</name>
<proteinExistence type="predicted"/>
<dbReference type="CDD" id="cd09917">
    <property type="entry name" value="F-box_SF"/>
    <property type="match status" value="1"/>
</dbReference>
<dbReference type="EMBL" id="JAANER010000002">
    <property type="protein sequence ID" value="KAG9194465.1"/>
    <property type="molecule type" value="Genomic_DNA"/>
</dbReference>
<dbReference type="SMART" id="SM00256">
    <property type="entry name" value="FBOX"/>
    <property type="match status" value="1"/>
</dbReference>
<dbReference type="AlphaFoldDB" id="A0AAD4IHA1"/>
<evidence type="ECO:0000313" key="3">
    <source>
        <dbReference type="EMBL" id="KAG9194465.1"/>
    </source>
</evidence>
<reference evidence="3" key="1">
    <citation type="submission" date="2021-07" db="EMBL/GenBank/DDBJ databases">
        <title>Genome Resource of American Ginseng Black Spot Pathogen Alternaria panax.</title>
        <authorList>
            <person name="Qiu C."/>
            <person name="Wang W."/>
            <person name="Liu Z."/>
        </authorList>
    </citation>
    <scope>NUCLEOTIDE SEQUENCE</scope>
    <source>
        <strain evidence="3">BNCC115425</strain>
    </source>
</reference>
<feature type="domain" description="F-box" evidence="2">
    <location>
        <begin position="7"/>
        <end position="46"/>
    </location>
</feature>
<sequence length="272" mass="31467">MHRIFLLPELLIQIISFLPPSDLRTCASVSRHWKETLRLNLHPRNLPLPDTLSPHDHATTQPHRLKKLPQLISSLAQDILFRTSQWQNAGGLSDISDDYYFWHEGAHRDLLSALSQYLHPWLGKHMCELVGGLNEIAQGDMGICVRSKLTTAEFDEWFLEGKRKMGEMEAYLTRPVTRSVEVYCVEGAMWDPEYGNVLHRGVRRQWQQRCVKIERERGIRIGDVIDELRGMLRTVEVVAGSEEEAQGEVLLEWRFEDAATRMMCFEWLDSTG</sequence>
<dbReference type="Proteomes" id="UP001199106">
    <property type="component" value="Unassembled WGS sequence"/>
</dbReference>
<comment type="caution">
    <text evidence="3">The sequence shown here is derived from an EMBL/GenBank/DDBJ whole genome shotgun (WGS) entry which is preliminary data.</text>
</comment>
<dbReference type="InterPro" id="IPR001810">
    <property type="entry name" value="F-box_dom"/>
</dbReference>
<evidence type="ECO:0000313" key="4">
    <source>
        <dbReference type="Proteomes" id="UP001199106"/>
    </source>
</evidence>
<feature type="signal peptide" evidence="1">
    <location>
        <begin position="1"/>
        <end position="16"/>
    </location>
</feature>
<dbReference type="Gene3D" id="1.20.1280.50">
    <property type="match status" value="1"/>
</dbReference>
<keyword evidence="1" id="KW-0732">Signal</keyword>